<dbReference type="AlphaFoldDB" id="A0A0T5NR41"/>
<reference evidence="2 3" key="1">
    <citation type="submission" date="2015-04" db="EMBL/GenBank/DDBJ databases">
        <title>The draft genome sequence of Roseovarius sp.R12b.</title>
        <authorList>
            <person name="Li G."/>
            <person name="Lai Q."/>
            <person name="Shao Z."/>
            <person name="Yan P."/>
        </authorList>
    </citation>
    <scope>NUCLEOTIDE SEQUENCE [LARGE SCALE GENOMIC DNA]</scope>
    <source>
        <strain evidence="2 3">R12B</strain>
    </source>
</reference>
<dbReference type="PANTHER" id="PTHR43737">
    <property type="entry name" value="BLL7424 PROTEIN"/>
    <property type="match status" value="1"/>
</dbReference>
<keyword evidence="3" id="KW-1185">Reference proteome</keyword>
<proteinExistence type="predicted"/>
<dbReference type="InterPro" id="IPR010869">
    <property type="entry name" value="DUF1501"/>
</dbReference>
<dbReference type="EMBL" id="LAXJ01000019">
    <property type="protein sequence ID" value="KRS11426.1"/>
    <property type="molecule type" value="Genomic_DNA"/>
</dbReference>
<dbReference type="STRING" id="1641875.XM53_15845"/>
<dbReference type="PANTHER" id="PTHR43737:SF1">
    <property type="entry name" value="DUF1501 DOMAIN-CONTAINING PROTEIN"/>
    <property type="match status" value="1"/>
</dbReference>
<dbReference type="PROSITE" id="PS51318">
    <property type="entry name" value="TAT"/>
    <property type="match status" value="1"/>
</dbReference>
<evidence type="ECO:0000313" key="3">
    <source>
        <dbReference type="Proteomes" id="UP000051295"/>
    </source>
</evidence>
<evidence type="ECO:0000256" key="1">
    <source>
        <dbReference type="SAM" id="SignalP"/>
    </source>
</evidence>
<dbReference type="PATRIC" id="fig|1641875.4.peg.983"/>
<feature type="signal peptide" evidence="1">
    <location>
        <begin position="1"/>
        <end position="21"/>
    </location>
</feature>
<gene>
    <name evidence="2" type="ORF">XM53_15845</name>
</gene>
<comment type="caution">
    <text evidence="2">The sequence shown here is derived from an EMBL/GenBank/DDBJ whole genome shotgun (WGS) entry which is preliminary data.</text>
</comment>
<dbReference type="InterPro" id="IPR006311">
    <property type="entry name" value="TAT_signal"/>
</dbReference>
<evidence type="ECO:0000313" key="2">
    <source>
        <dbReference type="EMBL" id="KRS11426.1"/>
    </source>
</evidence>
<dbReference type="Pfam" id="PF07394">
    <property type="entry name" value="DUF1501"/>
    <property type="match status" value="1"/>
</dbReference>
<dbReference type="OrthoDB" id="9779968at2"/>
<name>A0A0T5NR41_9RHOB</name>
<sequence>MTDTSRRAFLGRSLALGCSLAASPLVTPVTMASAPWDTRLVVIILRGAMDGLDVVRPVGDPNYAALRGEAAPQGGPALDGMFALHPELSGLMPLWQAGELGFVHAVSTPYRDKRSHFDGQDILEAGTGQDALGRVRDGWLNRMLQEMPGITAETAYAVGREDMLILSGEAPVANWSPEAALALSPQAQRLLERVMHDDPLFRATMDEAISLSQAEMAEVAGGGPLETGDMMNAMQDNMRPTRDRDRVGSVARFAAERLRGDSRIAAFSLNGFDTHAHQERSLPRALGPLQEAVLTLRDELGEVWGKTAVLAMTEFGRTARLNGSGGTDHGTAGAMLLAGGAVRGGKVFGDWPGLAEADLYQRRDLMPTRDVRAIAGWAMRELFGVDRAQMEGTIFPGLDMGADPKLIL</sequence>
<accession>A0A0T5NR41</accession>
<dbReference type="RefSeq" id="WP_057795066.1">
    <property type="nucleotide sequence ID" value="NZ_LAXJ01000019.1"/>
</dbReference>
<organism evidence="2 3">
    <name type="scientific">Roseovarius atlanticus</name>
    <dbReference type="NCBI Taxonomy" id="1641875"/>
    <lineage>
        <taxon>Bacteria</taxon>
        <taxon>Pseudomonadati</taxon>
        <taxon>Pseudomonadota</taxon>
        <taxon>Alphaproteobacteria</taxon>
        <taxon>Rhodobacterales</taxon>
        <taxon>Roseobacteraceae</taxon>
        <taxon>Roseovarius</taxon>
    </lineage>
</organism>
<keyword evidence="1" id="KW-0732">Signal</keyword>
<dbReference type="Proteomes" id="UP000051295">
    <property type="component" value="Unassembled WGS sequence"/>
</dbReference>
<protein>
    <submittedName>
        <fullName evidence="2">Twin-arginine translocation pathway signal</fullName>
    </submittedName>
</protein>
<feature type="chain" id="PRO_5006663820" evidence="1">
    <location>
        <begin position="22"/>
        <end position="408"/>
    </location>
</feature>